<keyword evidence="1" id="KW-1133">Transmembrane helix</keyword>
<dbReference type="EMBL" id="AXCW01000327">
    <property type="protein sequence ID" value="EYR62115.1"/>
    <property type="molecule type" value="Genomic_DNA"/>
</dbReference>
<evidence type="ECO:0000313" key="3">
    <source>
        <dbReference type="Proteomes" id="UP000019753"/>
    </source>
</evidence>
<dbReference type="InterPro" id="IPR036249">
    <property type="entry name" value="Thioredoxin-like_sf"/>
</dbReference>
<comment type="caution">
    <text evidence="2">The sequence shown here is derived from an EMBL/GenBank/DDBJ whole genome shotgun (WGS) entry which is preliminary data.</text>
</comment>
<name>A0A021VPZ9_9CELL</name>
<reference evidence="2 3" key="1">
    <citation type="submission" date="2014-01" db="EMBL/GenBank/DDBJ databases">
        <title>Actinotalea ferrariae CF5-4.</title>
        <authorList>
            <person name="Chen F."/>
            <person name="Li Y."/>
            <person name="Wang G."/>
        </authorList>
    </citation>
    <scope>NUCLEOTIDE SEQUENCE [LARGE SCALE GENOMIC DNA]</scope>
    <source>
        <strain evidence="2 3">CF5-4</strain>
    </source>
</reference>
<sequence>MSSTKPTRTQREEARAVAERLQKEQQAAEARRQRTILISLLVVGLLAIGGVVAFIFANAGSTASATIDVPDLTDAEDPFEGIAAPPGATADGAIVVGPDGVAGSAEGADADAVTVKVYSDFLCPFCQLFEQTNGPVLADLRSAGDVVTEYHLVSILDRAAAGSQYSTRAAAAAA</sequence>
<evidence type="ECO:0000256" key="1">
    <source>
        <dbReference type="SAM" id="Phobius"/>
    </source>
</evidence>
<keyword evidence="1" id="KW-0812">Transmembrane</keyword>
<feature type="transmembrane region" description="Helical" evidence="1">
    <location>
        <begin position="36"/>
        <end position="57"/>
    </location>
</feature>
<dbReference type="OrthoDB" id="117402at2"/>
<dbReference type="SUPFAM" id="SSF52833">
    <property type="entry name" value="Thioredoxin-like"/>
    <property type="match status" value="1"/>
</dbReference>
<dbReference type="Gene3D" id="3.40.30.10">
    <property type="entry name" value="Glutaredoxin"/>
    <property type="match status" value="1"/>
</dbReference>
<dbReference type="CDD" id="cd02972">
    <property type="entry name" value="DsbA_family"/>
    <property type="match status" value="1"/>
</dbReference>
<dbReference type="AlphaFoldDB" id="A0A021VPZ9"/>
<accession>A0A021VPZ9</accession>
<dbReference type="Proteomes" id="UP000019753">
    <property type="component" value="Unassembled WGS sequence"/>
</dbReference>
<keyword evidence="3" id="KW-1185">Reference proteome</keyword>
<gene>
    <name evidence="2" type="ORF">N866_11660</name>
</gene>
<organism evidence="2 3">
    <name type="scientific">Actinotalea ferrariae CF5-4</name>
    <dbReference type="NCBI Taxonomy" id="948458"/>
    <lineage>
        <taxon>Bacteria</taxon>
        <taxon>Bacillati</taxon>
        <taxon>Actinomycetota</taxon>
        <taxon>Actinomycetes</taxon>
        <taxon>Micrococcales</taxon>
        <taxon>Cellulomonadaceae</taxon>
        <taxon>Actinotalea</taxon>
    </lineage>
</organism>
<proteinExistence type="predicted"/>
<protein>
    <submittedName>
        <fullName evidence="2">DSBA oxidoreductase</fullName>
    </submittedName>
</protein>
<keyword evidence="1" id="KW-0472">Membrane</keyword>
<feature type="non-terminal residue" evidence="2">
    <location>
        <position position="174"/>
    </location>
</feature>
<evidence type="ECO:0000313" key="2">
    <source>
        <dbReference type="EMBL" id="EYR62115.1"/>
    </source>
</evidence>